<reference evidence="1" key="1">
    <citation type="journal article" date="2023" name="G3 (Bethesda)">
        <title>A reference genome for the long-term kleptoplast-retaining sea slug Elysia crispata morphotype clarki.</title>
        <authorList>
            <person name="Eastman K.E."/>
            <person name="Pendleton A.L."/>
            <person name="Shaikh M.A."/>
            <person name="Suttiyut T."/>
            <person name="Ogas R."/>
            <person name="Tomko P."/>
            <person name="Gavelis G."/>
            <person name="Widhalm J.R."/>
            <person name="Wisecaver J.H."/>
        </authorList>
    </citation>
    <scope>NUCLEOTIDE SEQUENCE</scope>
    <source>
        <strain evidence="1">ECLA1</strain>
    </source>
</reference>
<dbReference type="Proteomes" id="UP001283361">
    <property type="component" value="Unassembled WGS sequence"/>
</dbReference>
<sequence>MWIPITENRVGGYLTCNPIPTGLELVPVPLAYDSGYFPSTILILTSSESLTYRQSSSGLGDVTKPRKARLKSGPRLCPSLIYLVPCQRSGYPAVSHEKACWRISRTPPSLVLRVL</sequence>
<dbReference type="AlphaFoldDB" id="A0AAE1DMG5"/>
<keyword evidence="2" id="KW-1185">Reference proteome</keyword>
<evidence type="ECO:0000313" key="1">
    <source>
        <dbReference type="EMBL" id="KAK3776024.1"/>
    </source>
</evidence>
<evidence type="ECO:0000313" key="2">
    <source>
        <dbReference type="Proteomes" id="UP001283361"/>
    </source>
</evidence>
<dbReference type="EMBL" id="JAWDGP010003252">
    <property type="protein sequence ID" value="KAK3776024.1"/>
    <property type="molecule type" value="Genomic_DNA"/>
</dbReference>
<name>A0AAE1DMG5_9GAST</name>
<protein>
    <submittedName>
        <fullName evidence="1">Uncharacterized protein</fullName>
    </submittedName>
</protein>
<accession>A0AAE1DMG5</accession>
<proteinExistence type="predicted"/>
<gene>
    <name evidence="1" type="ORF">RRG08_044408</name>
</gene>
<organism evidence="1 2">
    <name type="scientific">Elysia crispata</name>
    <name type="common">lettuce slug</name>
    <dbReference type="NCBI Taxonomy" id="231223"/>
    <lineage>
        <taxon>Eukaryota</taxon>
        <taxon>Metazoa</taxon>
        <taxon>Spiralia</taxon>
        <taxon>Lophotrochozoa</taxon>
        <taxon>Mollusca</taxon>
        <taxon>Gastropoda</taxon>
        <taxon>Heterobranchia</taxon>
        <taxon>Euthyneura</taxon>
        <taxon>Panpulmonata</taxon>
        <taxon>Sacoglossa</taxon>
        <taxon>Placobranchoidea</taxon>
        <taxon>Plakobranchidae</taxon>
        <taxon>Elysia</taxon>
    </lineage>
</organism>
<comment type="caution">
    <text evidence="1">The sequence shown here is derived from an EMBL/GenBank/DDBJ whole genome shotgun (WGS) entry which is preliminary data.</text>
</comment>